<dbReference type="EMBL" id="PKMF04000041">
    <property type="protein sequence ID" value="KAK7855963.1"/>
    <property type="molecule type" value="Genomic_DNA"/>
</dbReference>
<reference evidence="1 2" key="1">
    <citation type="journal article" date="2018" name="Sci. Data">
        <title>The draft genome sequence of cork oak.</title>
        <authorList>
            <person name="Ramos A.M."/>
            <person name="Usie A."/>
            <person name="Barbosa P."/>
            <person name="Barros P.M."/>
            <person name="Capote T."/>
            <person name="Chaves I."/>
            <person name="Simoes F."/>
            <person name="Abreu I."/>
            <person name="Carrasquinho I."/>
            <person name="Faro C."/>
            <person name="Guimaraes J.B."/>
            <person name="Mendonca D."/>
            <person name="Nobrega F."/>
            <person name="Rodrigues L."/>
            <person name="Saibo N.J.M."/>
            <person name="Varela M.C."/>
            <person name="Egas C."/>
            <person name="Matos J."/>
            <person name="Miguel C.M."/>
            <person name="Oliveira M.M."/>
            <person name="Ricardo C.P."/>
            <person name="Goncalves S."/>
        </authorList>
    </citation>
    <scope>NUCLEOTIDE SEQUENCE [LARGE SCALE GENOMIC DNA]</scope>
    <source>
        <strain evidence="2">cv. HL8</strain>
    </source>
</reference>
<dbReference type="AlphaFoldDB" id="A0AAW0LWD7"/>
<proteinExistence type="predicted"/>
<keyword evidence="2" id="KW-1185">Reference proteome</keyword>
<protein>
    <submittedName>
        <fullName evidence="1">Uncharacterized protein</fullName>
    </submittedName>
</protein>
<gene>
    <name evidence="1" type="ORF">CFP56_025911</name>
</gene>
<evidence type="ECO:0000313" key="1">
    <source>
        <dbReference type="EMBL" id="KAK7855963.1"/>
    </source>
</evidence>
<dbReference type="Proteomes" id="UP000237347">
    <property type="component" value="Unassembled WGS sequence"/>
</dbReference>
<comment type="caution">
    <text evidence="1">The sequence shown here is derived from an EMBL/GenBank/DDBJ whole genome shotgun (WGS) entry which is preliminary data.</text>
</comment>
<accession>A0AAW0LWD7</accession>
<evidence type="ECO:0000313" key="2">
    <source>
        <dbReference type="Proteomes" id="UP000237347"/>
    </source>
</evidence>
<name>A0AAW0LWD7_QUESU</name>
<organism evidence="1 2">
    <name type="scientific">Quercus suber</name>
    <name type="common">Cork oak</name>
    <dbReference type="NCBI Taxonomy" id="58331"/>
    <lineage>
        <taxon>Eukaryota</taxon>
        <taxon>Viridiplantae</taxon>
        <taxon>Streptophyta</taxon>
        <taxon>Embryophyta</taxon>
        <taxon>Tracheophyta</taxon>
        <taxon>Spermatophyta</taxon>
        <taxon>Magnoliopsida</taxon>
        <taxon>eudicotyledons</taxon>
        <taxon>Gunneridae</taxon>
        <taxon>Pentapetalae</taxon>
        <taxon>rosids</taxon>
        <taxon>fabids</taxon>
        <taxon>Fagales</taxon>
        <taxon>Fagaceae</taxon>
        <taxon>Quercus</taxon>
    </lineage>
</organism>
<sequence>MKGMRLMQGKQKHGSS</sequence>